<keyword evidence="5 6" id="KW-0472">Membrane</keyword>
<keyword evidence="2" id="KW-0488">Methylation</keyword>
<dbReference type="PANTHER" id="PTHR30093:SF44">
    <property type="entry name" value="TYPE II SECRETION SYSTEM CORE PROTEIN G"/>
    <property type="match status" value="1"/>
</dbReference>
<dbReference type="AlphaFoldDB" id="A0A840UL88"/>
<evidence type="ECO:0000256" key="6">
    <source>
        <dbReference type="SAM" id="Phobius"/>
    </source>
</evidence>
<dbReference type="Gene3D" id="3.30.700.10">
    <property type="entry name" value="Glycoprotein, Type 4 Pilin"/>
    <property type="match status" value="1"/>
</dbReference>
<dbReference type="InterPro" id="IPR000983">
    <property type="entry name" value="Bac_GSPG_pilin"/>
</dbReference>
<dbReference type="PRINTS" id="PR00813">
    <property type="entry name" value="BCTERIALGSPG"/>
</dbReference>
<dbReference type="GO" id="GO:0015628">
    <property type="term" value="P:protein secretion by the type II secretion system"/>
    <property type="evidence" value="ECO:0007669"/>
    <property type="project" value="InterPro"/>
</dbReference>
<dbReference type="Proteomes" id="UP000559117">
    <property type="component" value="Unassembled WGS sequence"/>
</dbReference>
<comment type="caution">
    <text evidence="7">The sequence shown here is derived from an EMBL/GenBank/DDBJ whole genome shotgun (WGS) entry which is preliminary data.</text>
</comment>
<dbReference type="RefSeq" id="WP_183861501.1">
    <property type="nucleotide sequence ID" value="NZ_JACHFH010000018.1"/>
</dbReference>
<dbReference type="InterPro" id="IPR045584">
    <property type="entry name" value="Pilin-like"/>
</dbReference>
<proteinExistence type="predicted"/>
<reference evidence="7 8" key="1">
    <citation type="submission" date="2020-08" db="EMBL/GenBank/DDBJ databases">
        <title>Genomic Encyclopedia of Type Strains, Phase IV (KMG-IV): sequencing the most valuable type-strain genomes for metagenomic binning, comparative biology and taxonomic classification.</title>
        <authorList>
            <person name="Goeker M."/>
        </authorList>
    </citation>
    <scope>NUCLEOTIDE SEQUENCE [LARGE SCALE GENOMIC DNA]</scope>
    <source>
        <strain evidence="7 8">DSM 24661</strain>
    </source>
</reference>
<evidence type="ECO:0000313" key="7">
    <source>
        <dbReference type="EMBL" id="MBB5336507.1"/>
    </source>
</evidence>
<keyword evidence="3 6" id="KW-0812">Transmembrane</keyword>
<dbReference type="InterPro" id="IPR012902">
    <property type="entry name" value="N_methyl_site"/>
</dbReference>
<evidence type="ECO:0000256" key="4">
    <source>
        <dbReference type="ARBA" id="ARBA00022989"/>
    </source>
</evidence>
<dbReference type="EMBL" id="JACHFH010000018">
    <property type="protein sequence ID" value="MBB5336507.1"/>
    <property type="molecule type" value="Genomic_DNA"/>
</dbReference>
<evidence type="ECO:0000313" key="8">
    <source>
        <dbReference type="Proteomes" id="UP000559117"/>
    </source>
</evidence>
<protein>
    <submittedName>
        <fullName evidence="7">General secretion pathway protein G</fullName>
    </submittedName>
</protein>
<sequence>MKKSLLKDQRGFTLLEMMIVIVILGTLATLAIPKFTNSLALANTAKVQSDLQTLNTSITMYLMQHGHYPQNLQTDLAEYVDDIENLAPPQGECYLRSGEKLKITTATYSLDNSLEFALCQNHPLKDFGSVPK</sequence>
<dbReference type="GO" id="GO:0015627">
    <property type="term" value="C:type II protein secretion system complex"/>
    <property type="evidence" value="ECO:0007669"/>
    <property type="project" value="InterPro"/>
</dbReference>
<dbReference type="PROSITE" id="PS00409">
    <property type="entry name" value="PROKAR_NTER_METHYL"/>
    <property type="match status" value="1"/>
</dbReference>
<dbReference type="Pfam" id="PF07963">
    <property type="entry name" value="N_methyl"/>
    <property type="match status" value="1"/>
</dbReference>
<evidence type="ECO:0000256" key="2">
    <source>
        <dbReference type="ARBA" id="ARBA00022481"/>
    </source>
</evidence>
<dbReference type="GO" id="GO:0016020">
    <property type="term" value="C:membrane"/>
    <property type="evidence" value="ECO:0007669"/>
    <property type="project" value="UniProtKB-SubCell"/>
</dbReference>
<feature type="transmembrane region" description="Helical" evidence="6">
    <location>
        <begin position="12"/>
        <end position="32"/>
    </location>
</feature>
<organism evidence="7 8">
    <name type="scientific">Pectinatus brassicae</name>
    <dbReference type="NCBI Taxonomy" id="862415"/>
    <lineage>
        <taxon>Bacteria</taxon>
        <taxon>Bacillati</taxon>
        <taxon>Bacillota</taxon>
        <taxon>Negativicutes</taxon>
        <taxon>Selenomonadales</taxon>
        <taxon>Selenomonadaceae</taxon>
        <taxon>Pectinatus</taxon>
    </lineage>
</organism>
<dbReference type="PANTHER" id="PTHR30093">
    <property type="entry name" value="GENERAL SECRETION PATHWAY PROTEIN G"/>
    <property type="match status" value="1"/>
</dbReference>
<evidence type="ECO:0000256" key="3">
    <source>
        <dbReference type="ARBA" id="ARBA00022692"/>
    </source>
</evidence>
<name>A0A840UL88_9FIRM</name>
<accession>A0A840UL88</accession>
<keyword evidence="4 6" id="KW-1133">Transmembrane helix</keyword>
<dbReference type="SUPFAM" id="SSF54523">
    <property type="entry name" value="Pili subunits"/>
    <property type="match status" value="1"/>
</dbReference>
<dbReference type="NCBIfam" id="TIGR02532">
    <property type="entry name" value="IV_pilin_GFxxxE"/>
    <property type="match status" value="1"/>
</dbReference>
<gene>
    <name evidence="7" type="ORF">HNR32_001656</name>
</gene>
<evidence type="ECO:0000256" key="1">
    <source>
        <dbReference type="ARBA" id="ARBA00004167"/>
    </source>
</evidence>
<evidence type="ECO:0000256" key="5">
    <source>
        <dbReference type="ARBA" id="ARBA00023136"/>
    </source>
</evidence>
<comment type="subcellular location">
    <subcellularLocation>
        <location evidence="1">Membrane</location>
        <topology evidence="1">Single-pass membrane protein</topology>
    </subcellularLocation>
</comment>
<keyword evidence="8" id="KW-1185">Reference proteome</keyword>